<comment type="caution">
    <text evidence="2">The sequence shown here is derived from an EMBL/GenBank/DDBJ whole genome shotgun (WGS) entry which is preliminary data.</text>
</comment>
<dbReference type="OrthoDB" id="8477976at2"/>
<evidence type="ECO:0008006" key="4">
    <source>
        <dbReference type="Google" id="ProtNLM"/>
    </source>
</evidence>
<protein>
    <recommendedName>
        <fullName evidence="4">Transglycosylase SLT domain-containing protein</fullName>
    </recommendedName>
</protein>
<evidence type="ECO:0000313" key="2">
    <source>
        <dbReference type="EMBL" id="OAZ72437.1"/>
    </source>
</evidence>
<feature type="region of interest" description="Disordered" evidence="1">
    <location>
        <begin position="19"/>
        <end position="38"/>
    </location>
</feature>
<dbReference type="AlphaFoldDB" id="A0A1A0DCS9"/>
<dbReference type="RefSeq" id="WP_064776092.1">
    <property type="nucleotide sequence ID" value="NZ_LYUD01000099.1"/>
</dbReference>
<accession>A0A1A0DCS9</accession>
<feature type="compositionally biased region" description="Polar residues" evidence="1">
    <location>
        <begin position="27"/>
        <end position="38"/>
    </location>
</feature>
<feature type="compositionally biased region" description="Low complexity" evidence="1">
    <location>
        <begin position="274"/>
        <end position="291"/>
    </location>
</feature>
<feature type="region of interest" description="Disordered" evidence="1">
    <location>
        <begin position="273"/>
        <end position="300"/>
    </location>
</feature>
<feature type="compositionally biased region" description="Polar residues" evidence="1">
    <location>
        <begin position="380"/>
        <end position="394"/>
    </location>
</feature>
<feature type="region of interest" description="Disordered" evidence="1">
    <location>
        <begin position="364"/>
        <end position="395"/>
    </location>
</feature>
<dbReference type="Proteomes" id="UP000093796">
    <property type="component" value="Unassembled WGS sequence"/>
</dbReference>
<organism evidence="2 3">
    <name type="scientific">Acetobacter pasteurianus</name>
    <name type="common">Acetobacter turbidans</name>
    <dbReference type="NCBI Taxonomy" id="438"/>
    <lineage>
        <taxon>Bacteria</taxon>
        <taxon>Pseudomonadati</taxon>
        <taxon>Pseudomonadota</taxon>
        <taxon>Alphaproteobacteria</taxon>
        <taxon>Acetobacterales</taxon>
        <taxon>Acetobacteraceae</taxon>
        <taxon>Acetobacter</taxon>
    </lineage>
</organism>
<dbReference type="PATRIC" id="fig|438.15.peg.1124"/>
<dbReference type="SUPFAM" id="SSF53955">
    <property type="entry name" value="Lysozyme-like"/>
    <property type="match status" value="1"/>
</dbReference>
<evidence type="ECO:0000313" key="3">
    <source>
        <dbReference type="Proteomes" id="UP000093796"/>
    </source>
</evidence>
<reference evidence="2 3" key="1">
    <citation type="submission" date="2016-05" db="EMBL/GenBank/DDBJ databases">
        <title>Genome sequencing of Acetobacter pasteurianus strain SRCM100623.</title>
        <authorList>
            <person name="Song Y.R."/>
        </authorList>
    </citation>
    <scope>NUCLEOTIDE SEQUENCE [LARGE SCALE GENOMIC DNA]</scope>
    <source>
        <strain evidence="2 3">SRCM100623</strain>
    </source>
</reference>
<name>A0A1A0DCS9_ACEPA</name>
<evidence type="ECO:0000256" key="1">
    <source>
        <dbReference type="SAM" id="MobiDB-lite"/>
    </source>
</evidence>
<dbReference type="InterPro" id="IPR023346">
    <property type="entry name" value="Lysozyme-like_dom_sf"/>
</dbReference>
<dbReference type="Gene3D" id="1.10.530.10">
    <property type="match status" value="1"/>
</dbReference>
<dbReference type="EMBL" id="LYUD01000099">
    <property type="protein sequence ID" value="OAZ72437.1"/>
    <property type="molecule type" value="Genomic_DNA"/>
</dbReference>
<sequence>MADFIWGFGGEPLSQDQIAEQQRLADSLSQNQQPVNSWSQGASNVINALLGGFERGSAAKESENNERYSEGLIKGLMGSADQSGAVPAQADVTPSPAQQIATNLAQPQTSDASSSPVIQQAAAQDAKDLIAQHFVDQMRQVESGGSNNAKNPRSSATGPFQFTNGTWNGLMQQHPELGLTADGRTDPQQSEAAAKQLASDNIAYLLSKGVQNPTDGQAYLAHFAGAPTAANLIQANPNTPVSSIMSPQQIAANPFLRGMTAGGVQNWANTQMGASASAPPQQQVAQLPAQQTPSYQPPAGPSMGAVLNVLADPRANQQAKGIAGAMLQNQLQLQQVAQRYQMEQADPENVARRRYYDAETQRITNQPQQQQGFTPVSPERAQNLSLDPTKSYQQGPDGKIYEIGSNGTGAANNSPSVLTPDQVNKAQLDPNKTWAVGHDGIPKAVGDSPAALAQKQDATQKGSQLAVQSLTDAANSALQIIDQHPSATTGNIGHYTASWFPGSNAAQLRNYIETIKANGSYATMAQLKSQGVSLGQMSDADMRLAAAKAGAINPDAPPATLRKQINDYVTFVKGAYGGNGSATPSAPEASSGQRTTSNGVSWSVR</sequence>
<proteinExistence type="predicted"/>
<gene>
    <name evidence="2" type="ORF">SRCM100623_00976</name>
</gene>
<feature type="region of interest" description="Disordered" evidence="1">
    <location>
        <begin position="581"/>
        <end position="605"/>
    </location>
</feature>